<feature type="transmembrane region" description="Helical" evidence="1">
    <location>
        <begin position="160"/>
        <end position="181"/>
    </location>
</feature>
<feature type="transmembrane region" description="Helical" evidence="1">
    <location>
        <begin position="138"/>
        <end position="154"/>
    </location>
</feature>
<proteinExistence type="predicted"/>
<gene>
    <name evidence="2" type="ORF">SDC9_108056</name>
</gene>
<comment type="caution">
    <text evidence="2">The sequence shown here is derived from an EMBL/GenBank/DDBJ whole genome shotgun (WGS) entry which is preliminary data.</text>
</comment>
<dbReference type="AlphaFoldDB" id="A0A645B6Y4"/>
<evidence type="ECO:0008006" key="3">
    <source>
        <dbReference type="Google" id="ProtNLM"/>
    </source>
</evidence>
<keyword evidence="1" id="KW-1133">Transmembrane helix</keyword>
<feature type="transmembrane region" description="Helical" evidence="1">
    <location>
        <begin position="59"/>
        <end position="75"/>
    </location>
</feature>
<organism evidence="2">
    <name type="scientific">bioreactor metagenome</name>
    <dbReference type="NCBI Taxonomy" id="1076179"/>
    <lineage>
        <taxon>unclassified sequences</taxon>
        <taxon>metagenomes</taxon>
        <taxon>ecological metagenomes</taxon>
    </lineage>
</organism>
<sequence>MVYINGSFDNNIIVYSVIILAILYAGNKYFNFSKIVTFFNNLVGLNFLLYFLNYIDMKAIYVILIFFGIGLAMYYTKHSLNLEVFKFEGLVTLGISGLFLTSKHAWQELNFISNGNAIAITCGILLLVYLLTLVKKGMLTPLIFVCALILRYYFDTLYDFMPKSIFFIVGGAILLGFGYYFERLRKNLGGALDEKNN</sequence>
<feature type="transmembrane region" description="Helical" evidence="1">
    <location>
        <begin position="35"/>
        <end position="53"/>
    </location>
</feature>
<feature type="transmembrane region" description="Helical" evidence="1">
    <location>
        <begin position="12"/>
        <end position="30"/>
    </location>
</feature>
<keyword evidence="1" id="KW-0812">Transmembrane</keyword>
<evidence type="ECO:0000313" key="2">
    <source>
        <dbReference type="EMBL" id="MPM61200.1"/>
    </source>
</evidence>
<keyword evidence="1" id="KW-0472">Membrane</keyword>
<reference evidence="2" key="1">
    <citation type="submission" date="2019-08" db="EMBL/GenBank/DDBJ databases">
        <authorList>
            <person name="Kucharzyk K."/>
            <person name="Murdoch R.W."/>
            <person name="Higgins S."/>
            <person name="Loffler F."/>
        </authorList>
    </citation>
    <scope>NUCLEOTIDE SEQUENCE</scope>
</reference>
<evidence type="ECO:0000256" key="1">
    <source>
        <dbReference type="SAM" id="Phobius"/>
    </source>
</evidence>
<dbReference type="EMBL" id="VSSQ01018210">
    <property type="protein sequence ID" value="MPM61200.1"/>
    <property type="molecule type" value="Genomic_DNA"/>
</dbReference>
<feature type="transmembrane region" description="Helical" evidence="1">
    <location>
        <begin position="112"/>
        <end position="131"/>
    </location>
</feature>
<protein>
    <recommendedName>
        <fullName evidence="3">DUF2157 domain-containing protein</fullName>
    </recommendedName>
</protein>
<accession>A0A645B6Y4</accession>
<name>A0A645B6Y4_9ZZZZ</name>